<evidence type="ECO:0000313" key="3">
    <source>
        <dbReference type="Proteomes" id="UP000236262"/>
    </source>
</evidence>
<dbReference type="EMBL" id="PPEH01000003">
    <property type="protein sequence ID" value="PNW14157.1"/>
    <property type="molecule type" value="Genomic_DNA"/>
</dbReference>
<evidence type="ECO:0000313" key="1">
    <source>
        <dbReference type="EMBL" id="AZA82167.1"/>
    </source>
</evidence>
<name>A0A3G6REN6_CHRLC</name>
<sequence length="210" mass="24164">MTFEELKYLIIDSQRKIEINKLFFLFVKAQSYIDILRIVKSEGNYRWIFNNGFRDLIQYFPVDDLESEGFYNREVTLSDMNTDIILLENGTLNLTQNNSSRCRVITYAARAYITLNNTSMVEIESNRRSVISVTANSWAYAYLTARDTSQTTLNGNDKSTFMFNGWGNSYTTSNLQPESYVNAVLNDSAKIITNTQNINARNNDKSQIIS</sequence>
<evidence type="ECO:0008006" key="5">
    <source>
        <dbReference type="Google" id="ProtNLM"/>
    </source>
</evidence>
<dbReference type="AlphaFoldDB" id="A0A3G6REN6"/>
<reference evidence="2 3" key="1">
    <citation type="submission" date="2018-01" db="EMBL/GenBank/DDBJ databases">
        <title>Draft genome sequences of Chryseobacterium lactis NCTC11390, Chryseobacterium oncorhynchi 701B-08, and Chryseobacterium viscerum 687B-08.</title>
        <authorList>
            <person name="Jeong J.-J."/>
            <person name="Lee Y.J."/>
            <person name="Park B."/>
            <person name="Choi I.-G."/>
            <person name="Kim K.D."/>
        </authorList>
    </citation>
    <scope>NUCLEOTIDE SEQUENCE [LARGE SCALE GENOMIC DNA]</scope>
    <source>
        <strain evidence="2 3">NCTC11390</strain>
    </source>
</reference>
<evidence type="ECO:0000313" key="2">
    <source>
        <dbReference type="EMBL" id="PNW14157.1"/>
    </source>
</evidence>
<gene>
    <name evidence="2" type="ORF">C1637_09950</name>
    <name evidence="1" type="ORF">EG342_09750</name>
</gene>
<dbReference type="KEGG" id="clac:EG342_09750"/>
<accession>A0A3G6REN6</accession>
<dbReference type="Proteomes" id="UP000279972">
    <property type="component" value="Chromosome"/>
</dbReference>
<evidence type="ECO:0000313" key="4">
    <source>
        <dbReference type="Proteomes" id="UP000279972"/>
    </source>
</evidence>
<organism evidence="2 3">
    <name type="scientific">Chryseobacterium lactis</name>
    <dbReference type="NCBI Taxonomy" id="1241981"/>
    <lineage>
        <taxon>Bacteria</taxon>
        <taxon>Pseudomonadati</taxon>
        <taxon>Bacteroidota</taxon>
        <taxon>Flavobacteriia</taxon>
        <taxon>Flavobacteriales</taxon>
        <taxon>Weeksellaceae</taxon>
        <taxon>Chryseobacterium group</taxon>
        <taxon>Chryseobacterium</taxon>
    </lineage>
</organism>
<proteinExistence type="predicted"/>
<protein>
    <recommendedName>
        <fullName evidence="5">FecR protein domain-containing protein</fullName>
    </recommendedName>
</protein>
<keyword evidence="4" id="KW-1185">Reference proteome</keyword>
<dbReference type="Proteomes" id="UP000236262">
    <property type="component" value="Unassembled WGS sequence"/>
</dbReference>
<reference evidence="1 4" key="2">
    <citation type="submission" date="2018-11" db="EMBL/GenBank/DDBJ databases">
        <title>Proposal to divide the Flavobacteriaceae and reorganize its genera based on Amino Acid Identity values calculated from whole genome sequences.</title>
        <authorList>
            <person name="Nicholson A.C."/>
            <person name="Gulvik C.A."/>
            <person name="Whitney A.M."/>
            <person name="Humrighouse B.W."/>
            <person name="Bell M."/>
            <person name="Holmes B."/>
            <person name="Steigerwalt A.G."/>
            <person name="Villarma A."/>
            <person name="Sheth M."/>
            <person name="Batra D."/>
            <person name="Pryor J."/>
            <person name="Bernardet J.-F."/>
            <person name="Hugo C."/>
            <person name="Kampfer P."/>
            <person name="Newman J."/>
            <person name="McQuiston J.R."/>
        </authorList>
    </citation>
    <scope>NUCLEOTIDE SEQUENCE [LARGE SCALE GENOMIC DNA]</scope>
    <source>
        <strain evidence="1 4">KC_1864</strain>
    </source>
</reference>
<dbReference type="EMBL" id="CP033924">
    <property type="protein sequence ID" value="AZA82167.1"/>
    <property type="molecule type" value="Genomic_DNA"/>
</dbReference>